<dbReference type="Proteomes" id="UP001431010">
    <property type="component" value="Chromosome"/>
</dbReference>
<protein>
    <submittedName>
        <fullName evidence="1">Uncharacterized protein</fullName>
    </submittedName>
</protein>
<evidence type="ECO:0000313" key="1">
    <source>
        <dbReference type="EMBL" id="UFZ08009.1"/>
    </source>
</evidence>
<name>A0ABY3RND0_9BRAD</name>
<reference evidence="1" key="1">
    <citation type="journal article" date="2024" name="Antonie Van Leeuwenhoek">
        <title>Bradyrhizobium ontarionense sp. nov., a novel bacterial symbiont isolated from Aeschynomene indica (Indian jointvetch), harbours photosynthesis, nitrogen fixation and nitrous oxide (N2O) reductase genes.</title>
        <authorList>
            <person name="Bromfield E.S.P."/>
            <person name="Cloutier S."/>
        </authorList>
    </citation>
    <scope>NUCLEOTIDE SEQUENCE</scope>
    <source>
        <strain evidence="1">A19</strain>
    </source>
</reference>
<gene>
    <name evidence="1" type="ORF">LQG66_17665</name>
</gene>
<evidence type="ECO:0000313" key="2">
    <source>
        <dbReference type="Proteomes" id="UP001431010"/>
    </source>
</evidence>
<dbReference type="EMBL" id="CP088156">
    <property type="protein sequence ID" value="UFZ08009.1"/>
    <property type="molecule type" value="Genomic_DNA"/>
</dbReference>
<keyword evidence="2" id="KW-1185">Reference proteome</keyword>
<organism evidence="1 2">
    <name type="scientific">Bradyrhizobium ontarionense</name>
    <dbReference type="NCBI Taxonomy" id="2898149"/>
    <lineage>
        <taxon>Bacteria</taxon>
        <taxon>Pseudomonadati</taxon>
        <taxon>Pseudomonadota</taxon>
        <taxon>Alphaproteobacteria</taxon>
        <taxon>Hyphomicrobiales</taxon>
        <taxon>Nitrobacteraceae</taxon>
        <taxon>Bradyrhizobium</taxon>
    </lineage>
</organism>
<accession>A0ABY3RND0</accession>
<proteinExistence type="predicted"/>
<dbReference type="RefSeq" id="WP_231327458.1">
    <property type="nucleotide sequence ID" value="NZ_CP088156.1"/>
</dbReference>
<sequence>MRRFTPEQTFLAGKIVFNIGQSSLDRVVRRMSEEGTTLQLETGLGGFSLFPRERHSRRFLLSLAWRRGFAASRRVFASELCSSGPPS</sequence>